<keyword evidence="6" id="KW-1185">Reference proteome</keyword>
<dbReference type="GO" id="GO:0005524">
    <property type="term" value="F:ATP binding"/>
    <property type="evidence" value="ECO:0007669"/>
    <property type="project" value="UniProtKB-KW"/>
</dbReference>
<evidence type="ECO:0000256" key="1">
    <source>
        <dbReference type="ARBA" id="ARBA00022448"/>
    </source>
</evidence>
<dbReference type="CDD" id="cd03219">
    <property type="entry name" value="ABC_Mj1267_LivG_branched"/>
    <property type="match status" value="1"/>
</dbReference>
<dbReference type="PANTHER" id="PTHR45772">
    <property type="entry name" value="CONSERVED COMPONENT OF ABC TRANSPORTER FOR NATURAL AMINO ACIDS-RELATED"/>
    <property type="match status" value="1"/>
</dbReference>
<organism evidence="5 6">
    <name type="scientific">Syntrophobacter fumaroxidans (strain DSM 10017 / MPOB)</name>
    <dbReference type="NCBI Taxonomy" id="335543"/>
    <lineage>
        <taxon>Bacteria</taxon>
        <taxon>Pseudomonadati</taxon>
        <taxon>Thermodesulfobacteriota</taxon>
        <taxon>Syntrophobacteria</taxon>
        <taxon>Syntrophobacterales</taxon>
        <taxon>Syntrophobacteraceae</taxon>
        <taxon>Syntrophobacter</taxon>
    </lineage>
</organism>
<dbReference type="EMBL" id="CP000478">
    <property type="protein sequence ID" value="ABK19070.1"/>
    <property type="molecule type" value="Genomic_DNA"/>
</dbReference>
<dbReference type="RefSeq" id="WP_011700195.1">
    <property type="nucleotide sequence ID" value="NC_008554.1"/>
</dbReference>
<dbReference type="GO" id="GO:1903806">
    <property type="term" value="P:L-isoleucine import across plasma membrane"/>
    <property type="evidence" value="ECO:0007669"/>
    <property type="project" value="TreeGrafter"/>
</dbReference>
<dbReference type="GO" id="GO:0042941">
    <property type="term" value="P:D-alanine transmembrane transport"/>
    <property type="evidence" value="ECO:0007669"/>
    <property type="project" value="TreeGrafter"/>
</dbReference>
<dbReference type="Gene3D" id="3.40.50.300">
    <property type="entry name" value="P-loop containing nucleotide triphosphate hydrolases"/>
    <property type="match status" value="1"/>
</dbReference>
<dbReference type="InterPro" id="IPR027417">
    <property type="entry name" value="P-loop_NTPase"/>
</dbReference>
<proteinExistence type="predicted"/>
<dbReference type="GO" id="GO:0015188">
    <property type="term" value="F:L-isoleucine transmembrane transporter activity"/>
    <property type="evidence" value="ECO:0007669"/>
    <property type="project" value="TreeGrafter"/>
</dbReference>
<dbReference type="InterPro" id="IPR003593">
    <property type="entry name" value="AAA+_ATPase"/>
</dbReference>
<evidence type="ECO:0000313" key="5">
    <source>
        <dbReference type="EMBL" id="ABK19070.1"/>
    </source>
</evidence>
<dbReference type="Pfam" id="PF00005">
    <property type="entry name" value="ABC_tran"/>
    <property type="match status" value="1"/>
</dbReference>
<accession>A0LNR8</accession>
<name>A0LNR8_SYNFM</name>
<dbReference type="GO" id="GO:0015192">
    <property type="term" value="F:L-phenylalanine transmembrane transporter activity"/>
    <property type="evidence" value="ECO:0007669"/>
    <property type="project" value="TreeGrafter"/>
</dbReference>
<feature type="domain" description="ABC transporter" evidence="4">
    <location>
        <begin position="5"/>
        <end position="238"/>
    </location>
</feature>
<dbReference type="InParanoid" id="A0LNR8"/>
<evidence type="ECO:0000259" key="4">
    <source>
        <dbReference type="PROSITE" id="PS50893"/>
    </source>
</evidence>
<protein>
    <submittedName>
        <fullName evidence="5">ABC transporter related</fullName>
    </submittedName>
</protein>
<dbReference type="GO" id="GO:1903805">
    <property type="term" value="P:L-valine import across plasma membrane"/>
    <property type="evidence" value="ECO:0007669"/>
    <property type="project" value="TreeGrafter"/>
</dbReference>
<keyword evidence="2" id="KW-0547">Nucleotide-binding</keyword>
<dbReference type="SUPFAM" id="SSF52540">
    <property type="entry name" value="P-loop containing nucleoside triphosphate hydrolases"/>
    <property type="match status" value="1"/>
</dbReference>
<keyword evidence="1" id="KW-0813">Transport</keyword>
<dbReference type="Proteomes" id="UP000001784">
    <property type="component" value="Chromosome"/>
</dbReference>
<keyword evidence="3" id="KW-0067">ATP-binding</keyword>
<dbReference type="PROSITE" id="PS50893">
    <property type="entry name" value="ABC_TRANSPORTER_2"/>
    <property type="match status" value="1"/>
</dbReference>
<dbReference type="AlphaFoldDB" id="A0LNR8"/>
<gene>
    <name evidence="5" type="ordered locus">Sfum_3397</name>
</gene>
<dbReference type="Pfam" id="PF12399">
    <property type="entry name" value="BCA_ABC_TP_C"/>
    <property type="match status" value="1"/>
</dbReference>
<dbReference type="GO" id="GO:0005304">
    <property type="term" value="F:L-valine transmembrane transporter activity"/>
    <property type="evidence" value="ECO:0007669"/>
    <property type="project" value="TreeGrafter"/>
</dbReference>
<dbReference type="InterPro" id="IPR003439">
    <property type="entry name" value="ABC_transporter-like_ATP-bd"/>
</dbReference>
<dbReference type="eggNOG" id="COG0411">
    <property type="taxonomic scope" value="Bacteria"/>
</dbReference>
<sequence>MTALVEVRNVTKSFGGLVANKNISFEAARGELLGIIGPNGAGKTTLFNSVAGTHRIDSGRIVFDGRDITALKAHEIARLGLTRTFQIYAASGDLTVKENIMVGCFMKTGSRSVASARADGLLRDFQLEPLARHMVGELPIAAQKRVVMATAMGTEPKLLLLDEVAAGLTPHEVDATVASIRFIHQDLGVTVILIEHVMEMVMNVCHRVLVLDYGEKIAEGLPRDVVKDPGVIKAYLGERYAREYTAESS</sequence>
<evidence type="ECO:0000313" key="6">
    <source>
        <dbReference type="Proteomes" id="UP000001784"/>
    </source>
</evidence>
<dbReference type="HOGENOM" id="CLU_000604_1_2_7"/>
<dbReference type="PANTHER" id="PTHR45772:SF7">
    <property type="entry name" value="AMINO ACID ABC TRANSPORTER ATP-BINDING PROTEIN"/>
    <property type="match status" value="1"/>
</dbReference>
<dbReference type="STRING" id="335543.Sfum_3397"/>
<reference evidence="5 6" key="1">
    <citation type="submission" date="2006-10" db="EMBL/GenBank/DDBJ databases">
        <title>Complete sequence of Syntrophobacter fumaroxidans MPOB.</title>
        <authorList>
            <consortium name="US DOE Joint Genome Institute"/>
            <person name="Copeland A."/>
            <person name="Lucas S."/>
            <person name="Lapidus A."/>
            <person name="Barry K."/>
            <person name="Detter J.C."/>
            <person name="Glavina del Rio T."/>
            <person name="Hammon N."/>
            <person name="Israni S."/>
            <person name="Pitluck S."/>
            <person name="Goltsman E.G."/>
            <person name="Martinez M."/>
            <person name="Schmutz J."/>
            <person name="Larimer F."/>
            <person name="Land M."/>
            <person name="Hauser L."/>
            <person name="Kyrpides N."/>
            <person name="Kim E."/>
            <person name="Boone D.R."/>
            <person name="Brockman F."/>
            <person name="Culley D."/>
            <person name="Ferry J."/>
            <person name="Gunsalus R."/>
            <person name="McInerney M.J."/>
            <person name="Morrison M."/>
            <person name="Plugge C."/>
            <person name="Rohlin L."/>
            <person name="Scholten J."/>
            <person name="Sieber J."/>
            <person name="Stams A.J.M."/>
            <person name="Worm P."/>
            <person name="Henstra A.M."/>
            <person name="Richardson P."/>
        </authorList>
    </citation>
    <scope>NUCLEOTIDE SEQUENCE [LARGE SCALE GENOMIC DNA]</scope>
    <source>
        <strain evidence="6">DSM 10017 / MPOB</strain>
    </source>
</reference>
<dbReference type="GO" id="GO:0005886">
    <property type="term" value="C:plasma membrane"/>
    <property type="evidence" value="ECO:0007669"/>
    <property type="project" value="TreeGrafter"/>
</dbReference>
<dbReference type="InterPro" id="IPR051120">
    <property type="entry name" value="ABC_AA/LPS_Transport"/>
</dbReference>
<dbReference type="SMART" id="SM00382">
    <property type="entry name" value="AAA"/>
    <property type="match status" value="1"/>
</dbReference>
<dbReference type="InterPro" id="IPR032823">
    <property type="entry name" value="BCA_ABC_TP_C"/>
</dbReference>
<dbReference type="GO" id="GO:0016887">
    <property type="term" value="F:ATP hydrolysis activity"/>
    <property type="evidence" value="ECO:0007669"/>
    <property type="project" value="InterPro"/>
</dbReference>
<dbReference type="GO" id="GO:0015808">
    <property type="term" value="P:L-alanine transport"/>
    <property type="evidence" value="ECO:0007669"/>
    <property type="project" value="TreeGrafter"/>
</dbReference>
<dbReference type="KEGG" id="sfu:Sfum_3397"/>
<evidence type="ECO:0000256" key="3">
    <source>
        <dbReference type="ARBA" id="ARBA00022840"/>
    </source>
</evidence>
<evidence type="ECO:0000256" key="2">
    <source>
        <dbReference type="ARBA" id="ARBA00022741"/>
    </source>
</evidence>